<accession>A0ABS3U2H4</accession>
<dbReference type="Proteomes" id="UP000681341">
    <property type="component" value="Unassembled WGS sequence"/>
</dbReference>
<dbReference type="SUPFAM" id="SSF53756">
    <property type="entry name" value="UDP-Glycosyltransferase/glycogen phosphorylase"/>
    <property type="match status" value="1"/>
</dbReference>
<evidence type="ECO:0000256" key="3">
    <source>
        <dbReference type="SAM" id="Phobius"/>
    </source>
</evidence>
<proteinExistence type="predicted"/>
<feature type="transmembrane region" description="Helical" evidence="3">
    <location>
        <begin position="99"/>
        <end position="119"/>
    </location>
</feature>
<evidence type="ECO:0000313" key="8">
    <source>
        <dbReference type="Proteomes" id="UP000681341"/>
    </source>
</evidence>
<keyword evidence="1" id="KW-0328">Glycosyltransferase</keyword>
<feature type="domain" description="Glycosyl transferase family 1" evidence="5">
    <location>
        <begin position="486"/>
        <end position="641"/>
    </location>
</feature>
<protein>
    <submittedName>
        <fullName evidence="7">Glycosyltransferase</fullName>
    </submittedName>
</protein>
<feature type="transmembrane region" description="Helical" evidence="3">
    <location>
        <begin position="139"/>
        <end position="157"/>
    </location>
</feature>
<feature type="transmembrane region" description="Helical" evidence="3">
    <location>
        <begin position="250"/>
        <end position="270"/>
    </location>
</feature>
<evidence type="ECO:0000256" key="1">
    <source>
        <dbReference type="ARBA" id="ARBA00022676"/>
    </source>
</evidence>
<keyword evidence="8" id="KW-1185">Reference proteome</keyword>
<reference evidence="7 8" key="1">
    <citation type="submission" date="2021-03" db="EMBL/GenBank/DDBJ databases">
        <title>Glycomyces sp. nov., a novel actinomycete isolated from soil.</title>
        <authorList>
            <person name="Yang X."/>
            <person name="Xu X."/>
        </authorList>
    </citation>
    <scope>NUCLEOTIDE SEQUENCE [LARGE SCALE GENOMIC DNA]</scope>
    <source>
        <strain evidence="7 8">NEAU-S30</strain>
    </source>
</reference>
<feature type="transmembrane region" description="Helical" evidence="3">
    <location>
        <begin position="164"/>
        <end position="187"/>
    </location>
</feature>
<feature type="signal peptide" evidence="4">
    <location>
        <begin position="1"/>
        <end position="19"/>
    </location>
</feature>
<evidence type="ECO:0000259" key="5">
    <source>
        <dbReference type="Pfam" id="PF00534"/>
    </source>
</evidence>
<dbReference type="Gene3D" id="3.40.50.2000">
    <property type="entry name" value="Glycogen Phosphorylase B"/>
    <property type="match status" value="2"/>
</dbReference>
<name>A0ABS3U2H4_9ACTN</name>
<dbReference type="RefSeq" id="WP_208495779.1">
    <property type="nucleotide sequence ID" value="NZ_JAGFNP010000004.1"/>
</dbReference>
<keyword evidence="3" id="KW-1133">Transmembrane helix</keyword>
<organism evidence="7 8">
    <name type="scientific">Glycomyces niveus</name>
    <dbReference type="NCBI Taxonomy" id="2820287"/>
    <lineage>
        <taxon>Bacteria</taxon>
        <taxon>Bacillati</taxon>
        <taxon>Actinomycetota</taxon>
        <taxon>Actinomycetes</taxon>
        <taxon>Glycomycetales</taxon>
        <taxon>Glycomycetaceae</taxon>
        <taxon>Glycomyces</taxon>
    </lineage>
</organism>
<gene>
    <name evidence="7" type="ORF">J5V16_09050</name>
</gene>
<keyword evidence="3" id="KW-0812">Transmembrane</keyword>
<dbReference type="EMBL" id="JAGFNP010000004">
    <property type="protein sequence ID" value="MBO3732968.1"/>
    <property type="molecule type" value="Genomic_DNA"/>
</dbReference>
<dbReference type="InterPro" id="IPR028098">
    <property type="entry name" value="Glyco_trans_4-like_N"/>
</dbReference>
<dbReference type="InterPro" id="IPR001296">
    <property type="entry name" value="Glyco_trans_1"/>
</dbReference>
<keyword evidence="2" id="KW-0808">Transferase</keyword>
<dbReference type="PANTHER" id="PTHR45947">
    <property type="entry name" value="SULFOQUINOVOSYL TRANSFERASE SQD2"/>
    <property type="match status" value="1"/>
</dbReference>
<keyword evidence="4" id="KW-0732">Signal</keyword>
<dbReference type="Pfam" id="PF00534">
    <property type="entry name" value="Glycos_transf_1"/>
    <property type="match status" value="1"/>
</dbReference>
<keyword evidence="3" id="KW-0472">Membrane</keyword>
<dbReference type="PANTHER" id="PTHR45947:SF3">
    <property type="entry name" value="SULFOQUINOVOSYL TRANSFERASE SQD2"/>
    <property type="match status" value="1"/>
</dbReference>
<evidence type="ECO:0000259" key="6">
    <source>
        <dbReference type="Pfam" id="PF13439"/>
    </source>
</evidence>
<feature type="domain" description="Glycosyltransferase subfamily 4-like N-terminal" evidence="6">
    <location>
        <begin position="305"/>
        <end position="482"/>
    </location>
</feature>
<evidence type="ECO:0000256" key="4">
    <source>
        <dbReference type="SAM" id="SignalP"/>
    </source>
</evidence>
<evidence type="ECO:0000313" key="7">
    <source>
        <dbReference type="EMBL" id="MBO3732968.1"/>
    </source>
</evidence>
<evidence type="ECO:0000256" key="2">
    <source>
        <dbReference type="ARBA" id="ARBA00022679"/>
    </source>
</evidence>
<sequence length="680" mass="70437">MLILAIALATAGACCLALAARLQHGAVTRSATGPVLRLRALRTVLRTPAWYAGTGLVVAGSGLHITALALAPLAVVQPIGMIALVLTVVFTGTALTRPVIAALALSTAGIAGLTVLSAMPIFGSSGDARVTAPAADLAAAHWTLLAAVAFAAVALAVKGRWRSPLLAVAAAVLFGLTSALVRAAAAVPLPPELTAAVIAEAAVAALAGAWLVHQAYAAGPAATVVGAVTIVDPLVAVLIGAFAFDETSAGTLAAMAVPGLAAVAGLVVLARALPPRPTDPAPARRKHGGGPLRIALTADTYWPDVNGAANFAHRLATGLAARGHDVHVVCPSTSGKSRTVTVGGVTMHRIGALRTPFHPDFRYCPPWRAATAVRALLQRIDPDVVHTQAHFIVGRAAVRAATAAGIPVVATNHFMPENLLGFGPLPRWTHRHLADLAWRDLARVYGAATVCTTPTPRAAELLERNGLDRPVMAISCGIDRARYAGPQANPDGRPTLLFVGRLEAEKNVHELLEAAALLPPDVRVEIVGDGSVRPRLEALAARLGLAERATFHGFLTDDEVVEAYRRADVFVMPGTAELQSIATMEAMAAGLPVVAADAMALPHLVRPARNGWLYRPGDIAELAHRLRSMLADEAGLAAMGRASLELIAVHDLESTLVDFERVYLDIAAVPEAPAPLALAR</sequence>
<dbReference type="Pfam" id="PF13439">
    <property type="entry name" value="Glyco_transf_4"/>
    <property type="match status" value="1"/>
</dbReference>
<feature type="transmembrane region" description="Helical" evidence="3">
    <location>
        <begin position="224"/>
        <end position="244"/>
    </location>
</feature>
<feature type="chain" id="PRO_5046346462" evidence="4">
    <location>
        <begin position="20"/>
        <end position="680"/>
    </location>
</feature>
<dbReference type="InterPro" id="IPR050194">
    <property type="entry name" value="Glycosyltransferase_grp1"/>
</dbReference>
<comment type="caution">
    <text evidence="7">The sequence shown here is derived from an EMBL/GenBank/DDBJ whole genome shotgun (WGS) entry which is preliminary data.</text>
</comment>
<feature type="transmembrane region" description="Helical" evidence="3">
    <location>
        <begin position="65"/>
        <end position="92"/>
    </location>
</feature>